<proteinExistence type="predicted"/>
<evidence type="ECO:0000313" key="3">
    <source>
        <dbReference type="Proteomes" id="UP000179145"/>
    </source>
</evidence>
<dbReference type="KEGG" id="kba:A0U89_15550"/>
<gene>
    <name evidence="2" type="ORF">A0U89_15550</name>
</gene>
<evidence type="ECO:0000313" key="2">
    <source>
        <dbReference type="EMBL" id="AOX18718.1"/>
    </source>
</evidence>
<dbReference type="Proteomes" id="UP000179145">
    <property type="component" value="Plasmid pKB14400_2"/>
</dbReference>
<feature type="transmembrane region" description="Helical" evidence="1">
    <location>
        <begin position="154"/>
        <end position="174"/>
    </location>
</feature>
<dbReference type="EMBL" id="CP014676">
    <property type="protein sequence ID" value="AOX18718.1"/>
    <property type="molecule type" value="Genomic_DNA"/>
</dbReference>
<evidence type="ECO:0000256" key="1">
    <source>
        <dbReference type="SAM" id="Phobius"/>
    </source>
</evidence>
<accession>A0A1D8UYE0</accession>
<keyword evidence="3" id="KW-1185">Reference proteome</keyword>
<keyword evidence="1" id="KW-0472">Membrane</keyword>
<geneLocation type="plasmid" evidence="3">
    <name>pkb14400_2</name>
</geneLocation>
<feature type="transmembrane region" description="Helical" evidence="1">
    <location>
        <begin position="123"/>
        <end position="142"/>
    </location>
</feature>
<protein>
    <submittedName>
        <fullName evidence="2">Uncharacterized protein</fullName>
    </submittedName>
</protein>
<name>A0A1D8UYE0_9PROT</name>
<keyword evidence="1" id="KW-1133">Transmembrane helix</keyword>
<sequence>MTIAAPREPLSFPIRPHSLTKPAARIGGPGRPEATWNYRAAEAFRLRRDLARSGRASVMAVTLCSDGQKKRPRSARLICPQCSPPRGLRSSLAGVVTSTNVVSTPCLLKTQVEVKHMTLHTTLIFIGSTFFLLLACSFCLAGNMMKRAGRSDQIIFIIVLLSVVCLFQSIVWLIELMQ</sequence>
<reference evidence="2 3" key="1">
    <citation type="journal article" date="2016" name="Microb. Cell Fact.">
        <title>Dissection of exopolysaccharide biosynthesis in Kozakia baliensis.</title>
        <authorList>
            <person name="Brandt J.U."/>
            <person name="Jakob F."/>
            <person name="Behr J."/>
            <person name="Geissler A.J."/>
            <person name="Vogel R.F."/>
        </authorList>
    </citation>
    <scope>NUCLEOTIDE SEQUENCE [LARGE SCALE GENOMIC DNA]</scope>
    <source>
        <strain evidence="2 3">DSM 14400</strain>
        <plasmid evidence="3">Plasmid pkb14400_2</plasmid>
    </source>
</reference>
<organism evidence="2 3">
    <name type="scientific">Kozakia baliensis</name>
    <dbReference type="NCBI Taxonomy" id="153496"/>
    <lineage>
        <taxon>Bacteria</taxon>
        <taxon>Pseudomonadati</taxon>
        <taxon>Pseudomonadota</taxon>
        <taxon>Alphaproteobacteria</taxon>
        <taxon>Acetobacterales</taxon>
        <taxon>Acetobacteraceae</taxon>
        <taxon>Kozakia</taxon>
    </lineage>
</organism>
<keyword evidence="1" id="KW-0812">Transmembrane</keyword>
<dbReference type="AlphaFoldDB" id="A0A1D8UYE0"/>
<keyword evidence="2" id="KW-0614">Plasmid</keyword>